<dbReference type="RefSeq" id="WP_128390267.1">
    <property type="nucleotide sequence ID" value="NZ_SBII01000008.1"/>
</dbReference>
<feature type="transmembrane region" description="Helical" evidence="5">
    <location>
        <begin position="23"/>
        <end position="46"/>
    </location>
</feature>
<dbReference type="InterPro" id="IPR006480">
    <property type="entry name" value="Phage_holin_4_1"/>
</dbReference>
<evidence type="ECO:0000313" key="7">
    <source>
        <dbReference type="Proteomes" id="UP000287527"/>
    </source>
</evidence>
<protein>
    <recommendedName>
        <fullName evidence="8">Holin</fullName>
    </recommendedName>
</protein>
<feature type="transmembrane region" description="Helical" evidence="5">
    <location>
        <begin position="67"/>
        <end position="90"/>
    </location>
</feature>
<gene>
    <name evidence="6" type="ORF">EPI11_12255</name>
</gene>
<dbReference type="GO" id="GO:0016020">
    <property type="term" value="C:membrane"/>
    <property type="evidence" value="ECO:0007669"/>
    <property type="project" value="UniProtKB-SubCell"/>
</dbReference>
<dbReference type="EMBL" id="SBII01000008">
    <property type="protein sequence ID" value="RWW99718.1"/>
    <property type="molecule type" value="Genomic_DNA"/>
</dbReference>
<dbReference type="AlphaFoldDB" id="A0A3S3QRU0"/>
<evidence type="ECO:0000313" key="6">
    <source>
        <dbReference type="EMBL" id="RWW99718.1"/>
    </source>
</evidence>
<keyword evidence="4 5" id="KW-0472">Membrane</keyword>
<name>A0A3S3QRU0_9FLAO</name>
<evidence type="ECO:0008006" key="8">
    <source>
        <dbReference type="Google" id="ProtNLM"/>
    </source>
</evidence>
<feature type="transmembrane region" description="Helical" evidence="5">
    <location>
        <begin position="102"/>
        <end position="122"/>
    </location>
</feature>
<evidence type="ECO:0000256" key="5">
    <source>
        <dbReference type="SAM" id="Phobius"/>
    </source>
</evidence>
<comment type="caution">
    <text evidence="6">The sequence shown here is derived from an EMBL/GenBank/DDBJ whole genome shotgun (WGS) entry which is preliminary data.</text>
</comment>
<sequence length="159" mass="18074">MLNKPLILFPCIPILVLTTSQKAVILLGLFFILDFITGILASWIEFKKTNSASEKRYLIQSSKLRLSAVKFICYALGILCAWGIEIVFVIKKIPSGSISTQNLTFTTVVIAFFCAIEFYSIFFENIKRMGFDILLKIQKISSESWKLYKTIKNENNGIN</sequence>
<evidence type="ECO:0000256" key="2">
    <source>
        <dbReference type="ARBA" id="ARBA00022692"/>
    </source>
</evidence>
<dbReference type="Proteomes" id="UP000287527">
    <property type="component" value="Unassembled WGS sequence"/>
</dbReference>
<organism evidence="6 7">
    <name type="scientific">Flavobacterium cerinum</name>
    <dbReference type="NCBI Taxonomy" id="2502784"/>
    <lineage>
        <taxon>Bacteria</taxon>
        <taxon>Pseudomonadati</taxon>
        <taxon>Bacteroidota</taxon>
        <taxon>Flavobacteriia</taxon>
        <taxon>Flavobacteriales</taxon>
        <taxon>Flavobacteriaceae</taxon>
        <taxon>Flavobacterium</taxon>
    </lineage>
</organism>
<proteinExistence type="predicted"/>
<keyword evidence="3 5" id="KW-1133">Transmembrane helix</keyword>
<dbReference type="OrthoDB" id="1261791at2"/>
<keyword evidence="2 5" id="KW-0812">Transmembrane</keyword>
<evidence type="ECO:0000256" key="3">
    <source>
        <dbReference type="ARBA" id="ARBA00022989"/>
    </source>
</evidence>
<comment type="subcellular location">
    <subcellularLocation>
        <location evidence="1">Membrane</location>
        <topology evidence="1">Multi-pass membrane protein</topology>
    </subcellularLocation>
</comment>
<evidence type="ECO:0000256" key="4">
    <source>
        <dbReference type="ARBA" id="ARBA00023136"/>
    </source>
</evidence>
<dbReference type="Pfam" id="PF05105">
    <property type="entry name" value="Phage_holin_4_1"/>
    <property type="match status" value="1"/>
</dbReference>
<evidence type="ECO:0000256" key="1">
    <source>
        <dbReference type="ARBA" id="ARBA00004141"/>
    </source>
</evidence>
<keyword evidence="7" id="KW-1185">Reference proteome</keyword>
<accession>A0A3S3QRU0</accession>
<reference evidence="6 7" key="1">
    <citation type="submission" date="2019-01" db="EMBL/GenBank/DDBJ databases">
        <title>Flavobacterium sp. nov.,isolated from freshwater.</title>
        <authorList>
            <person name="Zhang R."/>
            <person name="Du Z.-J."/>
        </authorList>
    </citation>
    <scope>NUCLEOTIDE SEQUENCE [LARGE SCALE GENOMIC DNA]</scope>
    <source>
        <strain evidence="6 7">1E403</strain>
    </source>
</reference>